<dbReference type="EMBL" id="ML737737">
    <property type="protein sequence ID" value="KAE8361411.1"/>
    <property type="molecule type" value="Genomic_DNA"/>
</dbReference>
<keyword evidence="3" id="KW-1185">Reference proteome</keyword>
<feature type="transmembrane region" description="Helical" evidence="1">
    <location>
        <begin position="27"/>
        <end position="49"/>
    </location>
</feature>
<keyword evidence="1" id="KW-0472">Membrane</keyword>
<organism evidence="2 3">
    <name type="scientific">Aspergillus caelatus</name>
    <dbReference type="NCBI Taxonomy" id="61420"/>
    <lineage>
        <taxon>Eukaryota</taxon>
        <taxon>Fungi</taxon>
        <taxon>Dikarya</taxon>
        <taxon>Ascomycota</taxon>
        <taxon>Pezizomycotina</taxon>
        <taxon>Eurotiomycetes</taxon>
        <taxon>Eurotiomycetidae</taxon>
        <taxon>Eurotiales</taxon>
        <taxon>Aspergillaceae</taxon>
        <taxon>Aspergillus</taxon>
        <taxon>Aspergillus subgen. Circumdati</taxon>
    </lineage>
</organism>
<accession>A0A5N6ZUW8</accession>
<reference evidence="2 3" key="1">
    <citation type="submission" date="2019-04" db="EMBL/GenBank/DDBJ databases">
        <title>Friends and foes A comparative genomics studyof 23 Aspergillus species from section Flavi.</title>
        <authorList>
            <consortium name="DOE Joint Genome Institute"/>
            <person name="Kjaerbolling I."/>
            <person name="Vesth T."/>
            <person name="Frisvad J.C."/>
            <person name="Nybo J.L."/>
            <person name="Theobald S."/>
            <person name="Kildgaard S."/>
            <person name="Isbrandt T."/>
            <person name="Kuo A."/>
            <person name="Sato A."/>
            <person name="Lyhne E.K."/>
            <person name="Kogle M.E."/>
            <person name="Wiebenga A."/>
            <person name="Kun R.S."/>
            <person name="Lubbers R.J."/>
            <person name="Makela M.R."/>
            <person name="Barry K."/>
            <person name="Chovatia M."/>
            <person name="Clum A."/>
            <person name="Daum C."/>
            <person name="Haridas S."/>
            <person name="He G."/>
            <person name="LaButti K."/>
            <person name="Lipzen A."/>
            <person name="Mondo S."/>
            <person name="Riley R."/>
            <person name="Salamov A."/>
            <person name="Simmons B.A."/>
            <person name="Magnuson J.K."/>
            <person name="Henrissat B."/>
            <person name="Mortensen U.H."/>
            <person name="Larsen T.O."/>
            <person name="Devries R.P."/>
            <person name="Grigoriev I.V."/>
            <person name="Machida M."/>
            <person name="Baker S.E."/>
            <person name="Andersen M.R."/>
        </authorList>
    </citation>
    <scope>NUCLEOTIDE SEQUENCE [LARGE SCALE GENOMIC DNA]</scope>
    <source>
        <strain evidence="2 3">CBS 763.97</strain>
    </source>
</reference>
<evidence type="ECO:0000256" key="1">
    <source>
        <dbReference type="SAM" id="Phobius"/>
    </source>
</evidence>
<keyword evidence="1" id="KW-0812">Transmembrane</keyword>
<dbReference type="RefSeq" id="XP_031924492.1">
    <property type="nucleotide sequence ID" value="XM_032068021.1"/>
</dbReference>
<name>A0A5N6ZUW8_9EURO</name>
<protein>
    <submittedName>
        <fullName evidence="2">Uncharacterized protein</fullName>
    </submittedName>
</protein>
<evidence type="ECO:0000313" key="3">
    <source>
        <dbReference type="Proteomes" id="UP000326268"/>
    </source>
</evidence>
<sequence length="64" mass="6974">MCTDTDSAGAASWIGKLWAFQAVVCRLLGWTCLVLFLALLGGVAGRWVFIRLGVVVMGGCDWRR</sequence>
<gene>
    <name evidence="2" type="ORF">BDV27DRAFT_133141</name>
</gene>
<dbReference type="AlphaFoldDB" id="A0A5N6ZUW8"/>
<keyword evidence="1" id="KW-1133">Transmembrane helix</keyword>
<dbReference type="GeneID" id="43652467"/>
<proteinExistence type="predicted"/>
<evidence type="ECO:0000313" key="2">
    <source>
        <dbReference type="EMBL" id="KAE8361411.1"/>
    </source>
</evidence>
<dbReference type="Proteomes" id="UP000326268">
    <property type="component" value="Unassembled WGS sequence"/>
</dbReference>